<evidence type="ECO:0000256" key="1">
    <source>
        <dbReference type="SAM" id="MobiDB-lite"/>
    </source>
</evidence>
<evidence type="ECO:0000313" key="2">
    <source>
        <dbReference type="EMBL" id="PZQ46780.1"/>
    </source>
</evidence>
<dbReference type="Proteomes" id="UP000249185">
    <property type="component" value="Unassembled WGS sequence"/>
</dbReference>
<evidence type="ECO:0000313" key="3">
    <source>
        <dbReference type="Proteomes" id="UP000249185"/>
    </source>
</evidence>
<reference evidence="2 3" key="1">
    <citation type="submission" date="2017-08" db="EMBL/GenBank/DDBJ databases">
        <title>Infants hospitalized years apart are colonized by the same room-sourced microbial strains.</title>
        <authorList>
            <person name="Brooks B."/>
            <person name="Olm M.R."/>
            <person name="Firek B.A."/>
            <person name="Baker R."/>
            <person name="Thomas B.C."/>
            <person name="Morowitz M.J."/>
            <person name="Banfield J.F."/>
        </authorList>
    </citation>
    <scope>NUCLEOTIDE SEQUENCE [LARGE SCALE GENOMIC DNA]</scope>
    <source>
        <strain evidence="2">S2_005_002_R2_34</strain>
    </source>
</reference>
<feature type="region of interest" description="Disordered" evidence="1">
    <location>
        <begin position="91"/>
        <end position="131"/>
    </location>
</feature>
<dbReference type="AlphaFoldDB" id="A0A2W5Q5W1"/>
<sequence length="217" mass="23774">MKLQSIIHPAASVTFPAFIAERVYMREFHKEEGLPEDLKRWQPTVDAMLSGVDTDNPIYIMIDCGIVKAGNTHRRKGLHIDGYWNPGLSAHGSGHRSIPSGHSGGGCRHSYEPPRHRGQSPFHSSGSDSWKDSTFEEPEGLILASSLAACVGYVGEFEGPIGEGGDCSHIDLSGLTKIDMQANIVYWGNVTNLHESIPVQSDCERQLVRLNVPGWTP</sequence>
<protein>
    <recommendedName>
        <fullName evidence="4">Prolyl 4-hydroxylase alpha subunit Fe(2+) 2OG dioxygenase domain-containing protein</fullName>
    </recommendedName>
</protein>
<organism evidence="2 3">
    <name type="scientific">Rhodovulum sulfidophilum</name>
    <name type="common">Rhodobacter sulfidophilus</name>
    <dbReference type="NCBI Taxonomy" id="35806"/>
    <lineage>
        <taxon>Bacteria</taxon>
        <taxon>Pseudomonadati</taxon>
        <taxon>Pseudomonadota</taxon>
        <taxon>Alphaproteobacteria</taxon>
        <taxon>Rhodobacterales</taxon>
        <taxon>Paracoccaceae</taxon>
        <taxon>Rhodovulum</taxon>
    </lineage>
</organism>
<proteinExistence type="predicted"/>
<dbReference type="EMBL" id="QFPW01000021">
    <property type="protein sequence ID" value="PZQ46780.1"/>
    <property type="molecule type" value="Genomic_DNA"/>
</dbReference>
<comment type="caution">
    <text evidence="2">The sequence shown here is derived from an EMBL/GenBank/DDBJ whole genome shotgun (WGS) entry which is preliminary data.</text>
</comment>
<evidence type="ECO:0008006" key="4">
    <source>
        <dbReference type="Google" id="ProtNLM"/>
    </source>
</evidence>
<accession>A0A2W5Q5W1</accession>
<name>A0A2W5Q5W1_RHOSU</name>
<gene>
    <name evidence="2" type="ORF">DI556_19380</name>
</gene>